<dbReference type="AlphaFoldDB" id="A0A392NER1"/>
<name>A0A392NER1_9FABA</name>
<protein>
    <submittedName>
        <fullName evidence="1">Uncharacterized protein</fullName>
    </submittedName>
</protein>
<reference evidence="1 2" key="1">
    <citation type="journal article" date="2018" name="Front. Plant Sci.">
        <title>Red Clover (Trifolium pratense) and Zigzag Clover (T. medium) - A Picture of Genomic Similarities and Differences.</title>
        <authorList>
            <person name="Dluhosova J."/>
            <person name="Istvanek J."/>
            <person name="Nedelnik J."/>
            <person name="Repkova J."/>
        </authorList>
    </citation>
    <scope>NUCLEOTIDE SEQUENCE [LARGE SCALE GENOMIC DNA]</scope>
    <source>
        <strain evidence="2">cv. 10/8</strain>
        <tissue evidence="1">Leaf</tissue>
    </source>
</reference>
<dbReference type="EMBL" id="LXQA010037233">
    <property type="protein sequence ID" value="MCH98300.1"/>
    <property type="molecule type" value="Genomic_DNA"/>
</dbReference>
<comment type="caution">
    <text evidence="1">The sequence shown here is derived from an EMBL/GenBank/DDBJ whole genome shotgun (WGS) entry which is preliminary data.</text>
</comment>
<sequence length="141" mass="16400">MGLSLYFEDGVCLLYYDSHLSICSLRMYEIVFAPMGVILSFSEFEAFQFLVEAMKNGNTTKVLFFNLFEVVRENEGDFDLQDEEGTPLGGQVCEDLFLKSWSRDHFPLSPESYKYPDSCLSEEEGLLKRHLQEYVWNLECE</sequence>
<keyword evidence="2" id="KW-1185">Reference proteome</keyword>
<feature type="non-terminal residue" evidence="1">
    <location>
        <position position="141"/>
    </location>
</feature>
<evidence type="ECO:0000313" key="1">
    <source>
        <dbReference type="EMBL" id="MCH98300.1"/>
    </source>
</evidence>
<proteinExistence type="predicted"/>
<dbReference type="Proteomes" id="UP000265520">
    <property type="component" value="Unassembled WGS sequence"/>
</dbReference>
<accession>A0A392NER1</accession>
<evidence type="ECO:0000313" key="2">
    <source>
        <dbReference type="Proteomes" id="UP000265520"/>
    </source>
</evidence>
<gene>
    <name evidence="1" type="ORF">A2U01_0019300</name>
</gene>
<organism evidence="1 2">
    <name type="scientific">Trifolium medium</name>
    <dbReference type="NCBI Taxonomy" id="97028"/>
    <lineage>
        <taxon>Eukaryota</taxon>
        <taxon>Viridiplantae</taxon>
        <taxon>Streptophyta</taxon>
        <taxon>Embryophyta</taxon>
        <taxon>Tracheophyta</taxon>
        <taxon>Spermatophyta</taxon>
        <taxon>Magnoliopsida</taxon>
        <taxon>eudicotyledons</taxon>
        <taxon>Gunneridae</taxon>
        <taxon>Pentapetalae</taxon>
        <taxon>rosids</taxon>
        <taxon>fabids</taxon>
        <taxon>Fabales</taxon>
        <taxon>Fabaceae</taxon>
        <taxon>Papilionoideae</taxon>
        <taxon>50 kb inversion clade</taxon>
        <taxon>NPAAA clade</taxon>
        <taxon>Hologalegina</taxon>
        <taxon>IRL clade</taxon>
        <taxon>Trifolieae</taxon>
        <taxon>Trifolium</taxon>
    </lineage>
</organism>